<dbReference type="InterPro" id="IPR036866">
    <property type="entry name" value="RibonucZ/Hydroxyglut_hydro"/>
</dbReference>
<keyword evidence="3" id="KW-0378">Hydrolase</keyword>
<dbReference type="SUPFAM" id="SSF56281">
    <property type="entry name" value="Metallo-hydrolase/oxidoreductase"/>
    <property type="match status" value="1"/>
</dbReference>
<dbReference type="InterPro" id="IPR044528">
    <property type="entry name" value="POD-like_MBL-fold"/>
</dbReference>
<dbReference type="Proteomes" id="UP000288259">
    <property type="component" value="Unassembled WGS sequence"/>
</dbReference>
<gene>
    <name evidence="3" type="ORF">CWI71_07125</name>
</gene>
<evidence type="ECO:0000313" key="4">
    <source>
        <dbReference type="Proteomes" id="UP000288259"/>
    </source>
</evidence>
<keyword evidence="4" id="KW-1185">Reference proteome</keyword>
<accession>A0A432YI42</accession>
<dbReference type="AlphaFoldDB" id="A0A432YI42"/>
<evidence type="ECO:0000256" key="1">
    <source>
        <dbReference type="ARBA" id="ARBA00022723"/>
    </source>
</evidence>
<dbReference type="CDD" id="cd07724">
    <property type="entry name" value="POD-like_MBL-fold"/>
    <property type="match status" value="1"/>
</dbReference>
<evidence type="ECO:0000313" key="3">
    <source>
        <dbReference type="EMBL" id="RUO60626.1"/>
    </source>
</evidence>
<dbReference type="Pfam" id="PF00753">
    <property type="entry name" value="Lactamase_B"/>
    <property type="match status" value="1"/>
</dbReference>
<dbReference type="GO" id="GO:0070813">
    <property type="term" value="P:hydrogen sulfide metabolic process"/>
    <property type="evidence" value="ECO:0007669"/>
    <property type="project" value="TreeGrafter"/>
</dbReference>
<name>A0A432YI42_9GAMM</name>
<protein>
    <submittedName>
        <fullName evidence="3">MBL fold metallo-hydrolase</fullName>
    </submittedName>
</protein>
<evidence type="ECO:0000259" key="2">
    <source>
        <dbReference type="SMART" id="SM00849"/>
    </source>
</evidence>
<dbReference type="GO" id="GO:0016787">
    <property type="term" value="F:hydrolase activity"/>
    <property type="evidence" value="ECO:0007669"/>
    <property type="project" value="UniProtKB-KW"/>
</dbReference>
<organism evidence="3 4">
    <name type="scientific">Pseudidiomarina insulisalsae</name>
    <dbReference type="NCBI Taxonomy" id="575789"/>
    <lineage>
        <taxon>Bacteria</taxon>
        <taxon>Pseudomonadati</taxon>
        <taxon>Pseudomonadota</taxon>
        <taxon>Gammaproteobacteria</taxon>
        <taxon>Alteromonadales</taxon>
        <taxon>Idiomarinaceae</taxon>
        <taxon>Pseudidiomarina</taxon>
    </lineage>
</organism>
<sequence length="298" mass="33533">MDTVVRHSPSTQPGTPDVWGIYEPDTGSIQYLVADPKTSEAALIDVVQDFDPRSGRTQFTSADKVLELAREEKLKIVWVLDTHPHADHFMASHYLKEKLGVPNAIGAKVTDIAELWRGYYHLPESFAPHEDFERLFAEGDSFRIGELDVKVWLSPGHTLGSITYLVGDAAFVHDTFMYPDSGTARADFPGGSASELWDSLQRILSLPDATRLFNGHDYCKDGREPMWEATVAEHKAKNIHLSGDISKEQYLELREERDATLALPDRMLHALQVNLRAGQLPEPEADGHRYLKIPLNRF</sequence>
<proteinExistence type="predicted"/>
<feature type="domain" description="Metallo-beta-lactamase" evidence="2">
    <location>
        <begin position="27"/>
        <end position="216"/>
    </location>
</feature>
<dbReference type="GO" id="GO:0006749">
    <property type="term" value="P:glutathione metabolic process"/>
    <property type="evidence" value="ECO:0007669"/>
    <property type="project" value="InterPro"/>
</dbReference>
<keyword evidence="1" id="KW-0479">Metal-binding</keyword>
<reference evidence="4" key="1">
    <citation type="journal article" date="2018" name="Front. Microbiol.">
        <title>Genome-Based Analysis Reveals the Taxonomy and Diversity of the Family Idiomarinaceae.</title>
        <authorList>
            <person name="Liu Y."/>
            <person name="Lai Q."/>
            <person name="Shao Z."/>
        </authorList>
    </citation>
    <scope>NUCLEOTIDE SEQUENCE [LARGE SCALE GENOMIC DNA]</scope>
    <source>
        <strain evidence="4">CVS-6</strain>
    </source>
</reference>
<dbReference type="PANTHER" id="PTHR43084:SF1">
    <property type="entry name" value="PERSULFIDE DIOXYGENASE ETHE1, MITOCHONDRIAL"/>
    <property type="match status" value="1"/>
</dbReference>
<comment type="caution">
    <text evidence="3">The sequence shown here is derived from an EMBL/GenBank/DDBJ whole genome shotgun (WGS) entry which is preliminary data.</text>
</comment>
<dbReference type="Gene3D" id="3.60.15.10">
    <property type="entry name" value="Ribonuclease Z/Hydroxyacylglutathione hydrolase-like"/>
    <property type="match status" value="1"/>
</dbReference>
<dbReference type="GO" id="GO:0050313">
    <property type="term" value="F:sulfur dioxygenase activity"/>
    <property type="evidence" value="ECO:0007669"/>
    <property type="project" value="InterPro"/>
</dbReference>
<dbReference type="OrthoDB" id="9784009at2"/>
<dbReference type="EMBL" id="PIPY01000006">
    <property type="protein sequence ID" value="RUO60626.1"/>
    <property type="molecule type" value="Genomic_DNA"/>
</dbReference>
<dbReference type="PANTHER" id="PTHR43084">
    <property type="entry name" value="PERSULFIDE DIOXYGENASE ETHE1"/>
    <property type="match status" value="1"/>
</dbReference>
<dbReference type="SMART" id="SM00849">
    <property type="entry name" value="Lactamase_B"/>
    <property type="match status" value="1"/>
</dbReference>
<dbReference type="RefSeq" id="WP_126754568.1">
    <property type="nucleotide sequence ID" value="NZ_PIPY01000006.1"/>
</dbReference>
<dbReference type="GO" id="GO:0046872">
    <property type="term" value="F:metal ion binding"/>
    <property type="evidence" value="ECO:0007669"/>
    <property type="project" value="UniProtKB-KW"/>
</dbReference>
<dbReference type="InterPro" id="IPR001279">
    <property type="entry name" value="Metallo-B-lactamas"/>
</dbReference>
<dbReference type="InterPro" id="IPR051682">
    <property type="entry name" value="Mito_Persulfide_Diox"/>
</dbReference>